<evidence type="ECO:0000313" key="1">
    <source>
        <dbReference type="EMBL" id="CAE6800868.1"/>
    </source>
</evidence>
<protein>
    <submittedName>
        <fullName evidence="1">Uncharacterized protein</fullName>
    </submittedName>
</protein>
<comment type="caution">
    <text evidence="1">The sequence shown here is derived from an EMBL/GenBank/DDBJ whole genome shotgun (WGS) entry which is preliminary data.</text>
</comment>
<dbReference type="EMBL" id="CAJNBJ010000021">
    <property type="protein sequence ID" value="CAE6800868.1"/>
    <property type="molecule type" value="Genomic_DNA"/>
</dbReference>
<sequence>MTESLATPPSGFIAFLPKEYQGEFSRDWILGLSPFSDPTCRQCFTVQQGTWIGMGPRECEERDFTCEKRG</sequence>
<gene>
    <name evidence="1" type="ORF">NSPZN2_80057</name>
</gene>
<keyword evidence="2" id="KW-1185">Reference proteome</keyword>
<reference evidence="1 2" key="1">
    <citation type="submission" date="2021-02" db="EMBL/GenBank/DDBJ databases">
        <authorList>
            <person name="Han P."/>
        </authorList>
    </citation>
    <scope>NUCLEOTIDE SEQUENCE [LARGE SCALE GENOMIC DNA]</scope>
    <source>
        <strain evidence="1">Candidatus Nitrospira sp. ZN2</strain>
    </source>
</reference>
<accession>A0ABN7MG74</accession>
<dbReference type="Proteomes" id="UP000675880">
    <property type="component" value="Unassembled WGS sequence"/>
</dbReference>
<name>A0ABN7MG74_9BACT</name>
<proteinExistence type="predicted"/>
<evidence type="ECO:0000313" key="2">
    <source>
        <dbReference type="Proteomes" id="UP000675880"/>
    </source>
</evidence>
<dbReference type="RefSeq" id="WP_213044222.1">
    <property type="nucleotide sequence ID" value="NZ_CAJNBJ010000021.1"/>
</dbReference>
<organism evidence="1 2">
    <name type="scientific">Nitrospira defluvii</name>
    <dbReference type="NCBI Taxonomy" id="330214"/>
    <lineage>
        <taxon>Bacteria</taxon>
        <taxon>Pseudomonadati</taxon>
        <taxon>Nitrospirota</taxon>
        <taxon>Nitrospiria</taxon>
        <taxon>Nitrospirales</taxon>
        <taxon>Nitrospiraceae</taxon>
        <taxon>Nitrospira</taxon>
    </lineage>
</organism>